<keyword evidence="2" id="KW-1185">Reference proteome</keyword>
<gene>
    <name evidence="1" type="ORF">MKK02DRAFT_40103</name>
</gene>
<dbReference type="PANTHER" id="PTHR18901">
    <property type="entry name" value="2-DEOXYGLUCOSE-6-PHOSPHATE PHOSPHATASE 2"/>
    <property type="match status" value="1"/>
</dbReference>
<sequence length="235" mass="25413">MATSSSSTTSYPVVEYAIFDMDGLLIQRQAAEYILAAYPDVKEHMTADEYLDERNEMQQALFKKVPPMAGAVHLVQSLHAQGVPLALATGSTYENFLYKTGHLPHIFSLFPADCIVTADSPSVKPGRGKPHPDIFLAAAATLGRDVGTAEACTDAQREERKRAIVFEDAVPGVKSGVAAGMNVIWIPDPNLRALAPDEDYGAAQVLMSLEDWDPVQWGLKAFPSPSAASYSSRSQ</sequence>
<dbReference type="Gene3D" id="3.40.50.1000">
    <property type="entry name" value="HAD superfamily/HAD-like"/>
    <property type="match status" value="1"/>
</dbReference>
<dbReference type="InterPro" id="IPR023214">
    <property type="entry name" value="HAD_sf"/>
</dbReference>
<dbReference type="EMBL" id="JAKWFO010000001">
    <property type="protein sequence ID" value="KAI9639778.1"/>
    <property type="molecule type" value="Genomic_DNA"/>
</dbReference>
<dbReference type="GeneID" id="77730158"/>
<dbReference type="SFLD" id="SFLDS00003">
    <property type="entry name" value="Haloacid_Dehalogenase"/>
    <property type="match status" value="1"/>
</dbReference>
<evidence type="ECO:0000313" key="1">
    <source>
        <dbReference type="EMBL" id="KAI9639778.1"/>
    </source>
</evidence>
<comment type="caution">
    <text evidence="1">The sequence shown here is derived from an EMBL/GenBank/DDBJ whole genome shotgun (WGS) entry which is preliminary data.</text>
</comment>
<name>A0AA38LYA3_9TREE</name>
<dbReference type="RefSeq" id="XP_052949555.1">
    <property type="nucleotide sequence ID" value="XM_053090953.1"/>
</dbReference>
<dbReference type="GO" id="GO:0016791">
    <property type="term" value="F:phosphatase activity"/>
    <property type="evidence" value="ECO:0007669"/>
    <property type="project" value="TreeGrafter"/>
</dbReference>
<reference evidence="1" key="1">
    <citation type="journal article" date="2022" name="G3 (Bethesda)">
        <title>High quality genome of the basidiomycete yeast Dioszegia hungarica PDD-24b-2 isolated from cloud water.</title>
        <authorList>
            <person name="Jarrige D."/>
            <person name="Haridas S."/>
            <person name="Bleykasten-Grosshans C."/>
            <person name="Joly M."/>
            <person name="Nadalig T."/>
            <person name="Sancelme M."/>
            <person name="Vuilleumier S."/>
            <person name="Grigoriev I.V."/>
            <person name="Amato P."/>
            <person name="Bringel F."/>
        </authorList>
    </citation>
    <scope>NUCLEOTIDE SEQUENCE</scope>
    <source>
        <strain evidence="1">PDD-24b-2</strain>
    </source>
</reference>
<organism evidence="1 2">
    <name type="scientific">Dioszegia hungarica</name>
    <dbReference type="NCBI Taxonomy" id="4972"/>
    <lineage>
        <taxon>Eukaryota</taxon>
        <taxon>Fungi</taxon>
        <taxon>Dikarya</taxon>
        <taxon>Basidiomycota</taxon>
        <taxon>Agaricomycotina</taxon>
        <taxon>Tremellomycetes</taxon>
        <taxon>Tremellales</taxon>
        <taxon>Bulleribasidiaceae</taxon>
        <taxon>Dioszegia</taxon>
    </lineage>
</organism>
<dbReference type="Proteomes" id="UP001164286">
    <property type="component" value="Unassembled WGS sequence"/>
</dbReference>
<dbReference type="PANTHER" id="PTHR18901:SF38">
    <property type="entry name" value="PSEUDOURIDINE-5'-PHOSPHATASE"/>
    <property type="match status" value="1"/>
</dbReference>
<accession>A0AA38LYA3</accession>
<evidence type="ECO:0000313" key="2">
    <source>
        <dbReference type="Proteomes" id="UP001164286"/>
    </source>
</evidence>
<protein>
    <submittedName>
        <fullName evidence="1">HAD-like domain-containing protein</fullName>
    </submittedName>
</protein>
<dbReference type="Pfam" id="PF00702">
    <property type="entry name" value="Hydrolase"/>
    <property type="match status" value="1"/>
</dbReference>
<dbReference type="SFLD" id="SFLDG01129">
    <property type="entry name" value="C1.5:_HAD__Beta-PGM__Phosphata"/>
    <property type="match status" value="1"/>
</dbReference>
<dbReference type="SUPFAM" id="SSF56784">
    <property type="entry name" value="HAD-like"/>
    <property type="match status" value="1"/>
</dbReference>
<dbReference type="InterPro" id="IPR036412">
    <property type="entry name" value="HAD-like_sf"/>
</dbReference>
<proteinExistence type="predicted"/>
<dbReference type="AlphaFoldDB" id="A0AA38LYA3"/>